<organism evidence="1 2">
    <name type="scientific">Trichinella spiralis</name>
    <name type="common">Trichina worm</name>
    <dbReference type="NCBI Taxonomy" id="6334"/>
    <lineage>
        <taxon>Eukaryota</taxon>
        <taxon>Metazoa</taxon>
        <taxon>Ecdysozoa</taxon>
        <taxon>Nematoda</taxon>
        <taxon>Enoplea</taxon>
        <taxon>Dorylaimia</taxon>
        <taxon>Trichinellida</taxon>
        <taxon>Trichinellidae</taxon>
        <taxon>Trichinella</taxon>
    </lineage>
</organism>
<protein>
    <submittedName>
        <fullName evidence="1">Beta-galactosidase</fullName>
    </submittedName>
</protein>
<accession>A0ABR3KD95</accession>
<comment type="caution">
    <text evidence="1">The sequence shown here is derived from an EMBL/GenBank/DDBJ whole genome shotgun (WGS) entry which is preliminary data.</text>
</comment>
<reference evidence="1 2" key="1">
    <citation type="submission" date="2024-07" db="EMBL/GenBank/DDBJ databases">
        <title>Enhanced genomic and transcriptomic resources for Trichinella pseudospiralis and T. spiralis underpin the discovery of pronounced molecular differences between stages and species.</title>
        <authorList>
            <person name="Pasi K.K."/>
            <person name="La Rosa G."/>
            <person name="Gomez-Morales M.A."/>
            <person name="Tosini F."/>
            <person name="Sumanam S."/>
            <person name="Young N.D."/>
            <person name="Chang B.C."/>
            <person name="Robin G.B."/>
        </authorList>
    </citation>
    <scope>NUCLEOTIDE SEQUENCE [LARGE SCALE GENOMIC DNA]</scope>
    <source>
        <strain evidence="1">ISS534</strain>
    </source>
</reference>
<evidence type="ECO:0000313" key="1">
    <source>
        <dbReference type="EMBL" id="KAL1232955.1"/>
    </source>
</evidence>
<sequence length="81" mass="9630">MEYFSLFLLRNSSAYEASTRFFVLNEAPDDSRRRCRRHHSSWSDSTLTKPDTIPSQFYGEFLPNTEYTLKVTEWKTEAKKI</sequence>
<dbReference type="EMBL" id="JBEUSY010000444">
    <property type="protein sequence ID" value="KAL1232955.1"/>
    <property type="molecule type" value="Genomic_DNA"/>
</dbReference>
<evidence type="ECO:0000313" key="2">
    <source>
        <dbReference type="Proteomes" id="UP001558632"/>
    </source>
</evidence>
<keyword evidence="2" id="KW-1185">Reference proteome</keyword>
<name>A0ABR3KD95_TRISP</name>
<dbReference type="Proteomes" id="UP001558632">
    <property type="component" value="Unassembled WGS sequence"/>
</dbReference>
<proteinExistence type="predicted"/>
<gene>
    <name evidence="1" type="ORF">TSPI_04049</name>
</gene>